<sequence length="305" mass="32928">MKMNRRWMIRTALAWTLVMGGSALSSSSATAGGWLGASINTPKGVQIGEIIKDSPADKAGLQRGDIILKLNGQPVMGPRPFAHQITMQPPGEKVSLEVMRQGKLTELHAVLDDSREHTSLQGLESGYGQAGRPGMNMNPNGMMQNLPFGNMFNMNNSPQRGGPAHPPASRWQNQRPPMPPHAGRGQVLPPKDWHSDRHPPQRELPPLAGSAKPWLGVAVKAHKKGVEVEGIAPQSPVSKAGLKKGDVITQLDREPIKSAKDLVDVVSRTLPGQPVIIHLERAGRYLMLQADVGARPEKPTAKKAP</sequence>
<dbReference type="GO" id="GO:0004222">
    <property type="term" value="F:metalloendopeptidase activity"/>
    <property type="evidence" value="ECO:0007669"/>
    <property type="project" value="InterPro"/>
</dbReference>
<accession>A0A1S7LK52</accession>
<feature type="signal peptide" evidence="3">
    <location>
        <begin position="1"/>
        <end position="31"/>
    </location>
</feature>
<dbReference type="InterPro" id="IPR041489">
    <property type="entry name" value="PDZ_6"/>
</dbReference>
<dbReference type="InterPro" id="IPR001478">
    <property type="entry name" value="PDZ"/>
</dbReference>
<proteinExistence type="predicted"/>
<feature type="compositionally biased region" description="Basic and acidic residues" evidence="2">
    <location>
        <begin position="191"/>
        <end position="201"/>
    </location>
</feature>
<dbReference type="AlphaFoldDB" id="A0A1S7LK52"/>
<dbReference type="SUPFAM" id="SSF50156">
    <property type="entry name" value="PDZ domain-like"/>
    <property type="match status" value="2"/>
</dbReference>
<keyword evidence="3" id="KW-0732">Signal</keyword>
<evidence type="ECO:0000259" key="4">
    <source>
        <dbReference type="PROSITE" id="PS50106"/>
    </source>
</evidence>
<name>A0A1S7LK52_MAGMO</name>
<dbReference type="SMART" id="SM00228">
    <property type="entry name" value="PDZ"/>
    <property type="match status" value="2"/>
</dbReference>
<dbReference type="InterPro" id="IPR006311">
    <property type="entry name" value="TAT_signal"/>
</dbReference>
<dbReference type="Pfam" id="PF17820">
    <property type="entry name" value="PDZ_6"/>
    <property type="match status" value="1"/>
</dbReference>
<evidence type="ECO:0000256" key="2">
    <source>
        <dbReference type="SAM" id="MobiDB-lite"/>
    </source>
</evidence>
<dbReference type="PROSITE" id="PS50106">
    <property type="entry name" value="PDZ"/>
    <property type="match status" value="2"/>
</dbReference>
<feature type="chain" id="PRO_5010554055" description="PDZ domain-containing protein" evidence="3">
    <location>
        <begin position="32"/>
        <end position="305"/>
    </location>
</feature>
<dbReference type="GO" id="GO:0006508">
    <property type="term" value="P:proteolysis"/>
    <property type="evidence" value="ECO:0007669"/>
    <property type="project" value="InterPro"/>
</dbReference>
<feature type="domain" description="PDZ" evidence="4">
    <location>
        <begin position="209"/>
        <end position="258"/>
    </location>
</feature>
<dbReference type="Gene3D" id="2.30.42.10">
    <property type="match status" value="2"/>
</dbReference>
<organism evidence="5">
    <name type="scientific">Magnetococcus massalia (strain MO-1)</name>
    <dbReference type="NCBI Taxonomy" id="451514"/>
    <lineage>
        <taxon>Bacteria</taxon>
        <taxon>Pseudomonadati</taxon>
        <taxon>Pseudomonadota</taxon>
        <taxon>Magnetococcia</taxon>
        <taxon>Magnetococcales</taxon>
        <taxon>Magnetococcaceae</taxon>
        <taxon>Magnetococcus</taxon>
    </lineage>
</organism>
<dbReference type="InterPro" id="IPR036034">
    <property type="entry name" value="PDZ_sf"/>
</dbReference>
<feature type="domain" description="PDZ" evidence="4">
    <location>
        <begin position="23"/>
        <end position="102"/>
    </location>
</feature>
<dbReference type="PANTHER" id="PTHR42837:SF2">
    <property type="entry name" value="MEMBRANE METALLOPROTEASE ARASP2, CHLOROPLASTIC-RELATED"/>
    <property type="match status" value="1"/>
</dbReference>
<evidence type="ECO:0000256" key="1">
    <source>
        <dbReference type="ARBA" id="ARBA00001947"/>
    </source>
</evidence>
<evidence type="ECO:0000256" key="3">
    <source>
        <dbReference type="SAM" id="SignalP"/>
    </source>
</evidence>
<dbReference type="PROSITE" id="PS51318">
    <property type="entry name" value="TAT"/>
    <property type="match status" value="1"/>
</dbReference>
<comment type="cofactor">
    <cofactor evidence="1">
        <name>Zn(2+)</name>
        <dbReference type="ChEBI" id="CHEBI:29105"/>
    </cofactor>
</comment>
<evidence type="ECO:0000313" key="5">
    <source>
        <dbReference type="EMBL" id="CRH06988.1"/>
    </source>
</evidence>
<gene>
    <name evidence="5" type="ORF">MAGMO_2841</name>
</gene>
<dbReference type="EMBL" id="LO017727">
    <property type="protein sequence ID" value="CRH06988.1"/>
    <property type="molecule type" value="Genomic_DNA"/>
</dbReference>
<protein>
    <recommendedName>
        <fullName evidence="4">PDZ domain-containing protein</fullName>
    </recommendedName>
</protein>
<dbReference type="GO" id="GO:0016020">
    <property type="term" value="C:membrane"/>
    <property type="evidence" value="ECO:0007669"/>
    <property type="project" value="InterPro"/>
</dbReference>
<reference evidence="5" key="1">
    <citation type="submission" date="2015-04" db="EMBL/GenBank/DDBJ databases">
        <authorList>
            <person name="Syromyatnikov M.Y."/>
            <person name="Popov V.N."/>
        </authorList>
    </citation>
    <scope>NUCLEOTIDE SEQUENCE</scope>
    <source>
        <strain evidence="5">MO-1</strain>
    </source>
</reference>
<dbReference type="PANTHER" id="PTHR42837">
    <property type="entry name" value="REGULATOR OF SIGMA-E PROTEASE RSEP"/>
    <property type="match status" value="1"/>
</dbReference>
<dbReference type="InterPro" id="IPR004387">
    <property type="entry name" value="Pept_M50_Zn"/>
</dbReference>
<dbReference type="Pfam" id="PF13180">
    <property type="entry name" value="PDZ_2"/>
    <property type="match status" value="1"/>
</dbReference>
<feature type="region of interest" description="Disordered" evidence="2">
    <location>
        <begin position="155"/>
        <end position="209"/>
    </location>
</feature>